<evidence type="ECO:0000313" key="8">
    <source>
        <dbReference type="Proteomes" id="UP000027936"/>
    </source>
</evidence>
<dbReference type="RefSeq" id="WP_035198519.1">
    <property type="nucleotide sequence ID" value="NZ_JJRY01000030.1"/>
</dbReference>
<dbReference type="GO" id="GO:0006310">
    <property type="term" value="P:DNA recombination"/>
    <property type="evidence" value="ECO:0007669"/>
    <property type="project" value="UniProtKB-KW"/>
</dbReference>
<dbReference type="InterPro" id="IPR013762">
    <property type="entry name" value="Integrase-like_cat_sf"/>
</dbReference>
<dbReference type="GO" id="GO:0003677">
    <property type="term" value="F:DNA binding"/>
    <property type="evidence" value="ECO:0007669"/>
    <property type="project" value="UniProtKB-UniRule"/>
</dbReference>
<dbReference type="PANTHER" id="PTHR30349">
    <property type="entry name" value="PHAGE INTEGRASE-RELATED"/>
    <property type="match status" value="1"/>
</dbReference>
<evidence type="ECO:0000313" key="7">
    <source>
        <dbReference type="EMBL" id="KEF36294.1"/>
    </source>
</evidence>
<reference evidence="7 8" key="1">
    <citation type="submission" date="2014-04" db="EMBL/GenBank/DDBJ databases">
        <title>Draft genome sequence of Bacillus azotoformans MEV2011, a (co-) denitrifying strain unable to grow in the presence of oxygen.</title>
        <authorList>
            <person name="Nielsen M."/>
            <person name="Schreiber L."/>
            <person name="Finster K."/>
            <person name="Schramm A."/>
        </authorList>
    </citation>
    <scope>NUCLEOTIDE SEQUENCE [LARGE SCALE GENOMIC DNA]</scope>
    <source>
        <strain evidence="7 8">MEV2011</strain>
    </source>
</reference>
<dbReference type="InterPro" id="IPR002104">
    <property type="entry name" value="Integrase_catalytic"/>
</dbReference>
<evidence type="ECO:0000256" key="2">
    <source>
        <dbReference type="ARBA" id="ARBA00023125"/>
    </source>
</evidence>
<name>A0A072NF06_SCHAZ</name>
<dbReference type="Pfam" id="PF13102">
    <property type="entry name" value="Phage_int_SAM_5"/>
    <property type="match status" value="1"/>
</dbReference>
<organism evidence="7 8">
    <name type="scientific">Schinkia azotoformans MEV2011</name>
    <dbReference type="NCBI Taxonomy" id="1348973"/>
    <lineage>
        <taxon>Bacteria</taxon>
        <taxon>Bacillati</taxon>
        <taxon>Bacillota</taxon>
        <taxon>Bacilli</taxon>
        <taxon>Bacillales</taxon>
        <taxon>Bacillaceae</taxon>
        <taxon>Calidifontibacillus/Schinkia group</taxon>
        <taxon>Schinkia</taxon>
    </lineage>
</organism>
<dbReference type="AlphaFoldDB" id="A0A072NF06"/>
<comment type="caution">
    <text evidence="7">The sequence shown here is derived from an EMBL/GenBank/DDBJ whole genome shotgun (WGS) entry which is preliminary data.</text>
</comment>
<sequence>MKRMRTTNVTNTLHHPLDYYFSIFIRAKQVEGLKPRTLKDHESHYKYLKLWLVKHYPTLKLEELTADHVRQYLHYMLNERTQYENHPTLEKHSHKQGLSPATVNIRTRTLRCFLKFLHDEKYLQENFAKRLRLQKVEEDTIGAFTKEEMLLLLSQPNQREYTGFRDYALMLMLLDTGMRINEALQMQVNHIDFNKLLIQIPASHSKNSKARTVPITRKTSDLIKTLVDENNQQFNRVIPYVFLLNNGEPLTYHQAYSQIKSYGERAGIISARVSPHTFRHTFSKMFIMNGGDVFTLQKILGHSDIKMCRKYVQMTQNDLTDKHEQTSPIQIIK</sequence>
<dbReference type="PROSITE" id="PS51900">
    <property type="entry name" value="CB"/>
    <property type="match status" value="1"/>
</dbReference>
<comment type="similarity">
    <text evidence="1">Belongs to the 'phage' integrase family.</text>
</comment>
<keyword evidence="3" id="KW-0233">DNA recombination</keyword>
<feature type="domain" description="Core-binding (CB)" evidence="6">
    <location>
        <begin position="11"/>
        <end position="118"/>
    </location>
</feature>
<evidence type="ECO:0000256" key="4">
    <source>
        <dbReference type="PROSITE-ProRule" id="PRU01248"/>
    </source>
</evidence>
<keyword evidence="2 4" id="KW-0238">DNA-binding</keyword>
<dbReference type="InterPro" id="IPR050090">
    <property type="entry name" value="Tyrosine_recombinase_XerCD"/>
</dbReference>
<dbReference type="PATRIC" id="fig|1348973.3.peg.4398"/>
<evidence type="ECO:0000256" key="1">
    <source>
        <dbReference type="ARBA" id="ARBA00008857"/>
    </source>
</evidence>
<dbReference type="PROSITE" id="PS51898">
    <property type="entry name" value="TYR_RECOMBINASE"/>
    <property type="match status" value="1"/>
</dbReference>
<evidence type="ECO:0000259" key="6">
    <source>
        <dbReference type="PROSITE" id="PS51900"/>
    </source>
</evidence>
<dbReference type="EMBL" id="JJRY01000030">
    <property type="protein sequence ID" value="KEF36294.1"/>
    <property type="molecule type" value="Genomic_DNA"/>
</dbReference>
<feature type="domain" description="Tyr recombinase" evidence="5">
    <location>
        <begin position="139"/>
        <end position="324"/>
    </location>
</feature>
<gene>
    <name evidence="7" type="ORF">M670_04531</name>
</gene>
<dbReference type="Proteomes" id="UP000027936">
    <property type="component" value="Unassembled WGS sequence"/>
</dbReference>
<dbReference type="PANTHER" id="PTHR30349:SF41">
    <property type="entry name" value="INTEGRASE_RECOMBINASE PROTEIN MJ0367-RELATED"/>
    <property type="match status" value="1"/>
</dbReference>
<dbReference type="Gene3D" id="1.10.443.10">
    <property type="entry name" value="Intergrase catalytic core"/>
    <property type="match status" value="1"/>
</dbReference>
<dbReference type="Pfam" id="PF00589">
    <property type="entry name" value="Phage_integrase"/>
    <property type="match status" value="1"/>
</dbReference>
<dbReference type="OrthoDB" id="107900at2"/>
<dbReference type="InterPro" id="IPR025269">
    <property type="entry name" value="SAM-like_dom"/>
</dbReference>
<protein>
    <submittedName>
        <fullName evidence="7">Site-specific recombinase XerD</fullName>
    </submittedName>
</protein>
<dbReference type="CDD" id="cd00397">
    <property type="entry name" value="DNA_BRE_C"/>
    <property type="match status" value="1"/>
</dbReference>
<dbReference type="InterPro" id="IPR010998">
    <property type="entry name" value="Integrase_recombinase_N"/>
</dbReference>
<dbReference type="Gene3D" id="1.10.150.130">
    <property type="match status" value="1"/>
</dbReference>
<accession>A0A072NF06</accession>
<dbReference type="SUPFAM" id="SSF56349">
    <property type="entry name" value="DNA breaking-rejoining enzymes"/>
    <property type="match status" value="1"/>
</dbReference>
<dbReference type="GO" id="GO:0015074">
    <property type="term" value="P:DNA integration"/>
    <property type="evidence" value="ECO:0007669"/>
    <property type="project" value="InterPro"/>
</dbReference>
<evidence type="ECO:0000256" key="3">
    <source>
        <dbReference type="ARBA" id="ARBA00023172"/>
    </source>
</evidence>
<evidence type="ECO:0000259" key="5">
    <source>
        <dbReference type="PROSITE" id="PS51898"/>
    </source>
</evidence>
<dbReference type="InterPro" id="IPR011010">
    <property type="entry name" value="DNA_brk_join_enz"/>
</dbReference>
<proteinExistence type="inferred from homology"/>
<dbReference type="InterPro" id="IPR044068">
    <property type="entry name" value="CB"/>
</dbReference>